<evidence type="ECO:0000313" key="1">
    <source>
        <dbReference type="EMBL" id="GIM74923.1"/>
    </source>
</evidence>
<gene>
    <name evidence="1" type="ORF">Aau02nite_63330</name>
</gene>
<name>A0A919VZT0_9ACTN</name>
<reference evidence="1" key="1">
    <citation type="submission" date="2021-03" db="EMBL/GenBank/DDBJ databases">
        <title>Whole genome shotgun sequence of Actinoplanes auranticolor NBRC 12245.</title>
        <authorList>
            <person name="Komaki H."/>
            <person name="Tamura T."/>
        </authorList>
    </citation>
    <scope>NUCLEOTIDE SEQUENCE</scope>
    <source>
        <strain evidence="1">NBRC 12245</strain>
    </source>
</reference>
<comment type="caution">
    <text evidence="1">The sequence shown here is derived from an EMBL/GenBank/DDBJ whole genome shotgun (WGS) entry which is preliminary data.</text>
</comment>
<dbReference type="Proteomes" id="UP000681340">
    <property type="component" value="Unassembled WGS sequence"/>
</dbReference>
<keyword evidence="2" id="KW-1185">Reference proteome</keyword>
<proteinExistence type="predicted"/>
<sequence>MREGGSAAAGRRWSAGAAMKLGSGAACEPITSGIGLDKEVLMMCMVPSEVAITATTCEFAAI</sequence>
<protein>
    <submittedName>
        <fullName evidence="1">Uncharacterized protein</fullName>
    </submittedName>
</protein>
<organism evidence="1 2">
    <name type="scientific">Actinoplanes auranticolor</name>
    <dbReference type="NCBI Taxonomy" id="47988"/>
    <lineage>
        <taxon>Bacteria</taxon>
        <taxon>Bacillati</taxon>
        <taxon>Actinomycetota</taxon>
        <taxon>Actinomycetes</taxon>
        <taxon>Micromonosporales</taxon>
        <taxon>Micromonosporaceae</taxon>
        <taxon>Actinoplanes</taxon>
    </lineage>
</organism>
<evidence type="ECO:0000313" key="2">
    <source>
        <dbReference type="Proteomes" id="UP000681340"/>
    </source>
</evidence>
<accession>A0A919VZT0</accession>
<dbReference type="EMBL" id="BOQL01000053">
    <property type="protein sequence ID" value="GIM74923.1"/>
    <property type="molecule type" value="Genomic_DNA"/>
</dbReference>
<dbReference type="AlphaFoldDB" id="A0A919VZT0"/>